<accession>A0ABT1PI93</accession>
<comment type="caution">
    <text evidence="1">The sequence shown here is derived from an EMBL/GenBank/DDBJ whole genome shotgun (WGS) entry which is preliminary data.</text>
</comment>
<evidence type="ECO:0000313" key="2">
    <source>
        <dbReference type="Proteomes" id="UP001206206"/>
    </source>
</evidence>
<gene>
    <name evidence="1" type="ORF">NON19_18515</name>
</gene>
<evidence type="ECO:0000313" key="1">
    <source>
        <dbReference type="EMBL" id="MCQ4043963.1"/>
    </source>
</evidence>
<reference evidence="1 2" key="1">
    <citation type="submission" date="2022-06" db="EMBL/GenBank/DDBJ databases">
        <title>Draft genome sequence of type strain Streptomyces rubrisoli DSM 42083.</title>
        <authorList>
            <person name="Duangmal K."/>
            <person name="Klaysubun C."/>
        </authorList>
    </citation>
    <scope>NUCLEOTIDE SEQUENCE [LARGE SCALE GENOMIC DNA]</scope>
    <source>
        <strain evidence="1 2">DSM 42083</strain>
    </source>
</reference>
<protein>
    <submittedName>
        <fullName evidence="1">Uncharacterized protein</fullName>
    </submittedName>
</protein>
<dbReference type="EMBL" id="JANFNH010000021">
    <property type="protein sequence ID" value="MCQ4043963.1"/>
    <property type="molecule type" value="Genomic_DNA"/>
</dbReference>
<organism evidence="1 2">
    <name type="scientific">Streptantibioticus rubrisoli</name>
    <dbReference type="NCBI Taxonomy" id="1387313"/>
    <lineage>
        <taxon>Bacteria</taxon>
        <taxon>Bacillati</taxon>
        <taxon>Actinomycetota</taxon>
        <taxon>Actinomycetes</taxon>
        <taxon>Kitasatosporales</taxon>
        <taxon>Streptomycetaceae</taxon>
        <taxon>Streptantibioticus</taxon>
    </lineage>
</organism>
<dbReference type="RefSeq" id="WP_255929509.1">
    <property type="nucleotide sequence ID" value="NZ_JANFNH010000021.1"/>
</dbReference>
<name>A0ABT1PI93_9ACTN</name>
<keyword evidence="2" id="KW-1185">Reference proteome</keyword>
<proteinExistence type="predicted"/>
<dbReference type="Proteomes" id="UP001206206">
    <property type="component" value="Unassembled WGS sequence"/>
</dbReference>
<sequence length="71" mass="7048">MTVAQARGGEHGQGGVVFGGAVGVGGRPCARPDGERHPRLGAVQEAGVLARESSKCAMPRSGGHQAQLTGA</sequence>